<dbReference type="InterPro" id="IPR014710">
    <property type="entry name" value="RmlC-like_jellyroll"/>
</dbReference>
<dbReference type="SUPFAM" id="SSF51182">
    <property type="entry name" value="RmlC-like cupins"/>
    <property type="match status" value="1"/>
</dbReference>
<proteinExistence type="predicted"/>
<feature type="domain" description="Cupin type-2" evidence="1">
    <location>
        <begin position="48"/>
        <end position="103"/>
    </location>
</feature>
<keyword evidence="3" id="KW-1185">Reference proteome</keyword>
<dbReference type="RefSeq" id="WP_070072036.1">
    <property type="nucleotide sequence ID" value="NZ_CP017448.1"/>
</dbReference>
<dbReference type="KEGG" id="aaeo:BJI67_04580"/>
<dbReference type="Gene3D" id="2.60.120.10">
    <property type="entry name" value="Jelly Rolls"/>
    <property type="match status" value="1"/>
</dbReference>
<protein>
    <submittedName>
        <fullName evidence="2">Cupin</fullName>
    </submittedName>
</protein>
<dbReference type="InterPro" id="IPR013096">
    <property type="entry name" value="Cupin_2"/>
</dbReference>
<evidence type="ECO:0000259" key="1">
    <source>
        <dbReference type="Pfam" id="PF07883"/>
    </source>
</evidence>
<dbReference type="Proteomes" id="UP000095342">
    <property type="component" value="Chromosome"/>
</dbReference>
<dbReference type="AlphaFoldDB" id="A0A1D8K649"/>
<dbReference type="Pfam" id="PF07883">
    <property type="entry name" value="Cupin_2"/>
    <property type="match status" value="1"/>
</dbReference>
<dbReference type="CDD" id="cd06981">
    <property type="entry name" value="cupin_reut_a1446"/>
    <property type="match status" value="1"/>
</dbReference>
<dbReference type="InterPro" id="IPR011051">
    <property type="entry name" value="RmlC_Cupin_sf"/>
</dbReference>
<name>A0A1D8K649_9GAMM</name>
<gene>
    <name evidence="2" type="ORF">BJI67_04580</name>
</gene>
<dbReference type="EMBL" id="CP017448">
    <property type="protein sequence ID" value="AOV16444.1"/>
    <property type="molecule type" value="Genomic_DNA"/>
</dbReference>
<organism evidence="2 3">
    <name type="scientific">Acidihalobacter aeolianus</name>
    <dbReference type="NCBI Taxonomy" id="2792603"/>
    <lineage>
        <taxon>Bacteria</taxon>
        <taxon>Pseudomonadati</taxon>
        <taxon>Pseudomonadota</taxon>
        <taxon>Gammaproteobacteria</taxon>
        <taxon>Chromatiales</taxon>
        <taxon>Ectothiorhodospiraceae</taxon>
        <taxon>Acidihalobacter</taxon>
    </lineage>
</organism>
<sequence length="105" mass="11828">MDRGSLLEGIPPTGIAETVERLAGNQPFRIERIISHGHRSPEQGWYDQAQSEWVAVISGAATLEFEDGETLHMQPGDWVDIPAHTRHRVTWTDPDADTVWLAVHY</sequence>
<reference evidence="2 3" key="1">
    <citation type="submission" date="2016-09" db="EMBL/GenBank/DDBJ databases">
        <title>Acidihalobacter prosperus V6 (DSM14174).</title>
        <authorList>
            <person name="Khaleque H.N."/>
            <person name="Ramsay J.P."/>
            <person name="Murphy R.J.T."/>
            <person name="Kaksonen A.H."/>
            <person name="Boxall N.J."/>
            <person name="Watkin E.L.J."/>
        </authorList>
    </citation>
    <scope>NUCLEOTIDE SEQUENCE [LARGE SCALE GENOMIC DNA]</scope>
    <source>
        <strain evidence="2 3">V6</strain>
    </source>
</reference>
<evidence type="ECO:0000313" key="3">
    <source>
        <dbReference type="Proteomes" id="UP000095342"/>
    </source>
</evidence>
<evidence type="ECO:0000313" key="2">
    <source>
        <dbReference type="EMBL" id="AOV16444.1"/>
    </source>
</evidence>
<accession>A0A1D8K649</accession>